<evidence type="ECO:0000313" key="3">
    <source>
        <dbReference type="Proteomes" id="UP000035955"/>
    </source>
</evidence>
<accession>A0A0J6SS78</accession>
<dbReference type="SUPFAM" id="SSF55073">
    <property type="entry name" value="Nucleotide cyclase"/>
    <property type="match status" value="2"/>
</dbReference>
<dbReference type="GO" id="GO:0004016">
    <property type="term" value="F:adenylate cyclase activity"/>
    <property type="evidence" value="ECO:0007669"/>
    <property type="project" value="UniProtKB-ARBA"/>
</dbReference>
<keyword evidence="3" id="KW-1185">Reference proteome</keyword>
<evidence type="ECO:0000259" key="1">
    <source>
        <dbReference type="PROSITE" id="PS50125"/>
    </source>
</evidence>
<dbReference type="PATRIC" id="fig|298794.3.peg.7968"/>
<protein>
    <submittedName>
        <fullName evidence="2">Guanylate cyclase</fullName>
    </submittedName>
</protein>
<organism evidence="2 3">
    <name type="scientific">Methylobacterium variabile</name>
    <dbReference type="NCBI Taxonomy" id="298794"/>
    <lineage>
        <taxon>Bacteria</taxon>
        <taxon>Pseudomonadati</taxon>
        <taxon>Pseudomonadota</taxon>
        <taxon>Alphaproteobacteria</taxon>
        <taxon>Hyphomicrobiales</taxon>
        <taxon>Methylobacteriaceae</taxon>
        <taxon>Methylobacterium</taxon>
    </lineage>
</organism>
<name>A0A0J6SS78_9HYPH</name>
<reference evidence="2 3" key="1">
    <citation type="submission" date="2015-03" db="EMBL/GenBank/DDBJ databases">
        <title>Genome sequencing of Methylobacterium variabile DSM 16961.</title>
        <authorList>
            <person name="Chaudhry V."/>
            <person name="Patil P.B."/>
        </authorList>
    </citation>
    <scope>NUCLEOTIDE SEQUENCE [LARGE SCALE GENOMIC DNA]</scope>
    <source>
        <strain evidence="2 3">DSM 16961</strain>
    </source>
</reference>
<dbReference type="GO" id="GO:0035556">
    <property type="term" value="P:intracellular signal transduction"/>
    <property type="evidence" value="ECO:0007669"/>
    <property type="project" value="InterPro"/>
</dbReference>
<sequence length="541" mass="58151">MAWDLNRSRTRIARFMSTVPQSAVDVRTFDQAYLSQRTRDTQARGKRLGLDEAPIFALPRDRAIVVDGVHVYAQLLDYHDQIQEQGHETEASHKRVLQFLHLHYSATDRVVEEFEAQRVDYHGPRLHAVLVTPTGDERQRVLRAVAFAVALKETIEAAGRNFGGARLRTRVRIGIDTGRAVAVSSGRGADLEPLFLGSPANYAAKLAEGDRPGIYLSDRARTVLSEPTLGWAMERSVALAADRQYGFANAGYGQAQSGFDPAPTQARVLAAVRALQSDLDLATLTSPEATFRFHRHEPPLKTIGFGELMPSRSIRMGLASVFADLSGFTAYVDACIQGGRVAEMTANLHVIRGELAACARDDFGARKVRFIGDCLHGLVAVGTRLATESTATVDAAVMLAGGLRSSFDLCRGMLPGLGTMGIAIGSEYGETPISRIGIRGDRSVRCASSKAVSSSEAIQSDLNGRQTALGPVALANASPAVRRLFGRGPAEDLDHERAARLVWPERSAAPARVAALPASVLISQGAAAAEAVRERGSGRHA</sequence>
<dbReference type="GO" id="GO:0009190">
    <property type="term" value="P:cyclic nucleotide biosynthetic process"/>
    <property type="evidence" value="ECO:0007669"/>
    <property type="project" value="InterPro"/>
</dbReference>
<evidence type="ECO:0000313" key="2">
    <source>
        <dbReference type="EMBL" id="KMO36534.1"/>
    </source>
</evidence>
<dbReference type="Gene3D" id="3.30.70.1230">
    <property type="entry name" value="Nucleotide cyclase"/>
    <property type="match status" value="1"/>
</dbReference>
<dbReference type="InterPro" id="IPR001054">
    <property type="entry name" value="A/G_cyclase"/>
</dbReference>
<dbReference type="RefSeq" id="WP_048445046.1">
    <property type="nucleotide sequence ID" value="NZ_LABY01000098.1"/>
</dbReference>
<comment type="caution">
    <text evidence="2">The sequence shown here is derived from an EMBL/GenBank/DDBJ whole genome shotgun (WGS) entry which is preliminary data.</text>
</comment>
<dbReference type="EMBL" id="LABY01000098">
    <property type="protein sequence ID" value="KMO36534.1"/>
    <property type="molecule type" value="Genomic_DNA"/>
</dbReference>
<proteinExistence type="predicted"/>
<dbReference type="OrthoDB" id="229671at2"/>
<dbReference type="Pfam" id="PF00211">
    <property type="entry name" value="Guanylate_cyc"/>
    <property type="match status" value="1"/>
</dbReference>
<feature type="domain" description="Guanylate cyclase" evidence="1">
    <location>
        <begin position="69"/>
        <end position="207"/>
    </location>
</feature>
<dbReference type="AlphaFoldDB" id="A0A0J6SS78"/>
<gene>
    <name evidence="2" type="ORF">VQ02_15245</name>
</gene>
<dbReference type="InterPro" id="IPR029787">
    <property type="entry name" value="Nucleotide_cyclase"/>
</dbReference>
<dbReference type="PROSITE" id="PS50125">
    <property type="entry name" value="GUANYLATE_CYCLASE_2"/>
    <property type="match status" value="1"/>
</dbReference>
<dbReference type="Proteomes" id="UP000035955">
    <property type="component" value="Unassembled WGS sequence"/>
</dbReference>